<dbReference type="Proteomes" id="UP000193067">
    <property type="component" value="Unassembled WGS sequence"/>
</dbReference>
<proteinExistence type="predicted"/>
<reference evidence="1 2" key="1">
    <citation type="journal article" date="2015" name="Biotechnol. Biofuels">
        <title>Enhanced degradation of softwood versus hardwood by the white-rot fungus Pycnoporus coccineus.</title>
        <authorList>
            <person name="Couturier M."/>
            <person name="Navarro D."/>
            <person name="Chevret D."/>
            <person name="Henrissat B."/>
            <person name="Piumi F."/>
            <person name="Ruiz-Duenas F.J."/>
            <person name="Martinez A.T."/>
            <person name="Grigoriev I.V."/>
            <person name="Riley R."/>
            <person name="Lipzen A."/>
            <person name="Berrin J.G."/>
            <person name="Master E.R."/>
            <person name="Rosso M.N."/>
        </authorList>
    </citation>
    <scope>NUCLEOTIDE SEQUENCE [LARGE SCALE GENOMIC DNA]</scope>
    <source>
        <strain evidence="1 2">BRFM310</strain>
    </source>
</reference>
<gene>
    <name evidence="1" type="ORF">PYCCODRAFT_799268</name>
</gene>
<evidence type="ECO:0008006" key="3">
    <source>
        <dbReference type="Google" id="ProtNLM"/>
    </source>
</evidence>
<name>A0A1Y2J2K0_TRAC3</name>
<dbReference type="AlphaFoldDB" id="A0A1Y2J2K0"/>
<dbReference type="STRING" id="1353009.A0A1Y2J2K0"/>
<sequence length="271" mass="30767">MPIFPPYLVPYSELVTPSDTSSESLVCQCPESVAETIAEDVARGPYSYCLERLDYDMLEVIYEYLRPAFGLRPLALTCKWLRESCKPVLFRRSLVRADLVTKEHFLPSHLGIYVHSLTFVGGWKYPTPPCPRYRPASLSELFTRTPHLSRVNIKVTRPSGVPWLAIDEILTLPRLRILDIDNTLNYHTRRPDDLSHQVLTSLSAPLTTYRQILEDYHSPPRRLPSDADAIACVIGQKQVQQSLEYLTLPSEIAPLAALEAAHWPKVKTVSL</sequence>
<evidence type="ECO:0000313" key="1">
    <source>
        <dbReference type="EMBL" id="OSD07123.1"/>
    </source>
</evidence>
<protein>
    <recommendedName>
        <fullName evidence="3">F-box domain-containing protein</fullName>
    </recommendedName>
</protein>
<keyword evidence="2" id="KW-1185">Reference proteome</keyword>
<dbReference type="OrthoDB" id="2750874at2759"/>
<organism evidence="1 2">
    <name type="scientific">Trametes coccinea (strain BRFM310)</name>
    <name type="common">Pycnoporus coccineus</name>
    <dbReference type="NCBI Taxonomy" id="1353009"/>
    <lineage>
        <taxon>Eukaryota</taxon>
        <taxon>Fungi</taxon>
        <taxon>Dikarya</taxon>
        <taxon>Basidiomycota</taxon>
        <taxon>Agaricomycotina</taxon>
        <taxon>Agaricomycetes</taxon>
        <taxon>Polyporales</taxon>
        <taxon>Polyporaceae</taxon>
        <taxon>Trametes</taxon>
    </lineage>
</organism>
<dbReference type="EMBL" id="KZ084089">
    <property type="protein sequence ID" value="OSD07123.1"/>
    <property type="molecule type" value="Genomic_DNA"/>
</dbReference>
<accession>A0A1Y2J2K0</accession>
<evidence type="ECO:0000313" key="2">
    <source>
        <dbReference type="Proteomes" id="UP000193067"/>
    </source>
</evidence>